<proteinExistence type="predicted"/>
<sequence>MVAEAIAGTSSRLDLFSKIRHRDFPGGKLLRTPALVLGMAYYRIRDYL</sequence>
<dbReference type="Proteomes" id="UP000275777">
    <property type="component" value="Chromosome"/>
</dbReference>
<dbReference type="AlphaFoldDB" id="A0A3S5DLB0"/>
<organism evidence="1 2">
    <name type="scientific">Chromobacterium violaceum</name>
    <dbReference type="NCBI Taxonomy" id="536"/>
    <lineage>
        <taxon>Bacteria</taxon>
        <taxon>Pseudomonadati</taxon>
        <taxon>Pseudomonadota</taxon>
        <taxon>Betaproteobacteria</taxon>
        <taxon>Neisseriales</taxon>
        <taxon>Chromobacteriaceae</taxon>
        <taxon>Chromobacterium</taxon>
    </lineage>
</organism>
<reference evidence="1 2" key="1">
    <citation type="submission" date="2018-12" db="EMBL/GenBank/DDBJ databases">
        <authorList>
            <consortium name="Pathogen Informatics"/>
        </authorList>
    </citation>
    <scope>NUCLEOTIDE SEQUENCE [LARGE SCALE GENOMIC DNA]</scope>
    <source>
        <strain evidence="1 2">NCTC9695</strain>
    </source>
</reference>
<dbReference type="GO" id="GO:0016491">
    <property type="term" value="F:oxidoreductase activity"/>
    <property type="evidence" value="ECO:0007669"/>
    <property type="project" value="UniProtKB-KW"/>
</dbReference>
<gene>
    <name evidence="1" type="primary">puuB_2</name>
    <name evidence="1" type="ORF">NCTC9695_01857</name>
</gene>
<evidence type="ECO:0000313" key="2">
    <source>
        <dbReference type="Proteomes" id="UP000275777"/>
    </source>
</evidence>
<dbReference type="EC" id="1.4.3.-" evidence="1"/>
<dbReference type="EMBL" id="LR134182">
    <property type="protein sequence ID" value="VEB41429.1"/>
    <property type="molecule type" value="Genomic_DNA"/>
</dbReference>
<evidence type="ECO:0000313" key="1">
    <source>
        <dbReference type="EMBL" id="VEB41429.1"/>
    </source>
</evidence>
<keyword evidence="1" id="KW-0560">Oxidoreductase</keyword>
<accession>A0A3S5DLB0</accession>
<name>A0A3S5DLB0_CHRVL</name>
<protein>
    <submittedName>
        <fullName evidence="1">Gamma-glutamylputrescine oxidoreductase</fullName>
        <ecNumber evidence="1">1.4.3.-</ecNumber>
    </submittedName>
</protein>